<proteinExistence type="predicted"/>
<sequence length="42" mass="4866">MAALPEAQQKALHPWIESASRLRDQRPRDKNKLYALHAPEVE</sequence>
<dbReference type="EMBL" id="AHJE01000067">
    <property type="protein sequence ID" value="EHP40347.1"/>
    <property type="molecule type" value="Genomic_DNA"/>
</dbReference>
<organism evidence="2 3">
    <name type="scientific">Cupriavidus basilensis OR16</name>
    <dbReference type="NCBI Taxonomy" id="1127483"/>
    <lineage>
        <taxon>Bacteria</taxon>
        <taxon>Pseudomonadati</taxon>
        <taxon>Pseudomonadota</taxon>
        <taxon>Betaproteobacteria</taxon>
        <taxon>Burkholderiales</taxon>
        <taxon>Burkholderiaceae</taxon>
        <taxon>Cupriavidus</taxon>
    </lineage>
</organism>
<name>H1SAX0_9BURK</name>
<protein>
    <submittedName>
        <fullName evidence="2">Transposase IS4 family protein</fullName>
    </submittedName>
</protein>
<evidence type="ECO:0000256" key="1">
    <source>
        <dbReference type="SAM" id="MobiDB-lite"/>
    </source>
</evidence>
<evidence type="ECO:0000313" key="3">
    <source>
        <dbReference type="Proteomes" id="UP000005808"/>
    </source>
</evidence>
<feature type="region of interest" description="Disordered" evidence="1">
    <location>
        <begin position="1"/>
        <end position="42"/>
    </location>
</feature>
<dbReference type="Proteomes" id="UP000005808">
    <property type="component" value="Unassembled WGS sequence"/>
</dbReference>
<feature type="compositionally biased region" description="Basic and acidic residues" evidence="1">
    <location>
        <begin position="20"/>
        <end position="32"/>
    </location>
</feature>
<gene>
    <name evidence="2" type="ORF">OR16_26418</name>
</gene>
<accession>H1SAX0</accession>
<dbReference type="AlphaFoldDB" id="H1SAX0"/>
<dbReference type="PATRIC" id="fig|1127483.3.peg.5276"/>
<comment type="caution">
    <text evidence="2">The sequence shown here is derived from an EMBL/GenBank/DDBJ whole genome shotgun (WGS) entry which is preliminary data.</text>
</comment>
<reference evidence="2 3" key="1">
    <citation type="journal article" date="2012" name="J. Bacteriol.">
        <title>De Novo Genome Project of Cupriavidus basilensis OR16.</title>
        <authorList>
            <person name="Cserhati M."/>
            <person name="Kriszt B."/>
            <person name="Szoboszlay S."/>
            <person name="Toth A."/>
            <person name="Szabo I."/>
            <person name="Tancsics A."/>
            <person name="Nagy I."/>
            <person name="Horvath B."/>
            <person name="Nagy I."/>
            <person name="Kukolya J."/>
        </authorList>
    </citation>
    <scope>NUCLEOTIDE SEQUENCE [LARGE SCALE GENOMIC DNA]</scope>
    <source>
        <strain evidence="2 3">OR16</strain>
    </source>
</reference>
<evidence type="ECO:0000313" key="2">
    <source>
        <dbReference type="EMBL" id="EHP40347.1"/>
    </source>
</evidence>